<gene>
    <name evidence="2" type="ORF">EJ06DRAFT_528460</name>
</gene>
<dbReference type="AlphaFoldDB" id="A0A6G1I2Q8"/>
<dbReference type="EMBL" id="ML996691">
    <property type="protein sequence ID" value="KAF2402347.1"/>
    <property type="molecule type" value="Genomic_DNA"/>
</dbReference>
<feature type="signal peptide" evidence="1">
    <location>
        <begin position="1"/>
        <end position="22"/>
    </location>
</feature>
<name>A0A6G1I2Q8_9PEZI</name>
<accession>A0A6G1I2Q8</accession>
<dbReference type="Proteomes" id="UP000799640">
    <property type="component" value="Unassembled WGS sequence"/>
</dbReference>
<feature type="non-terminal residue" evidence="2">
    <location>
        <position position="80"/>
    </location>
</feature>
<evidence type="ECO:0000313" key="2">
    <source>
        <dbReference type="EMBL" id="KAF2402347.1"/>
    </source>
</evidence>
<organism evidence="2 3">
    <name type="scientific">Trichodelitschia bisporula</name>
    <dbReference type="NCBI Taxonomy" id="703511"/>
    <lineage>
        <taxon>Eukaryota</taxon>
        <taxon>Fungi</taxon>
        <taxon>Dikarya</taxon>
        <taxon>Ascomycota</taxon>
        <taxon>Pezizomycotina</taxon>
        <taxon>Dothideomycetes</taxon>
        <taxon>Dothideomycetes incertae sedis</taxon>
        <taxon>Phaeotrichales</taxon>
        <taxon>Phaeotrichaceae</taxon>
        <taxon>Trichodelitschia</taxon>
    </lineage>
</organism>
<proteinExistence type="predicted"/>
<protein>
    <recommendedName>
        <fullName evidence="4">Secreted protein</fullName>
    </recommendedName>
</protein>
<keyword evidence="1" id="KW-0732">Signal</keyword>
<feature type="chain" id="PRO_5026003204" description="Secreted protein" evidence="1">
    <location>
        <begin position="23"/>
        <end position="80"/>
    </location>
</feature>
<evidence type="ECO:0008006" key="4">
    <source>
        <dbReference type="Google" id="ProtNLM"/>
    </source>
</evidence>
<sequence>MRRKSITLRFATFRCAPLRLLAAARSNSPRQTTHPQGNTTCFGACLGRRERCIATSAFYANGRAETNGRLVRDALSSAAA</sequence>
<reference evidence="2" key="1">
    <citation type="journal article" date="2020" name="Stud. Mycol.">
        <title>101 Dothideomycetes genomes: a test case for predicting lifestyles and emergence of pathogens.</title>
        <authorList>
            <person name="Haridas S."/>
            <person name="Albert R."/>
            <person name="Binder M."/>
            <person name="Bloem J."/>
            <person name="Labutti K."/>
            <person name="Salamov A."/>
            <person name="Andreopoulos B."/>
            <person name="Baker S."/>
            <person name="Barry K."/>
            <person name="Bills G."/>
            <person name="Bluhm B."/>
            <person name="Cannon C."/>
            <person name="Castanera R."/>
            <person name="Culley D."/>
            <person name="Daum C."/>
            <person name="Ezra D."/>
            <person name="Gonzalez J."/>
            <person name="Henrissat B."/>
            <person name="Kuo A."/>
            <person name="Liang C."/>
            <person name="Lipzen A."/>
            <person name="Lutzoni F."/>
            <person name="Magnuson J."/>
            <person name="Mondo S."/>
            <person name="Nolan M."/>
            <person name="Ohm R."/>
            <person name="Pangilinan J."/>
            <person name="Park H.-J."/>
            <person name="Ramirez L."/>
            <person name="Alfaro M."/>
            <person name="Sun H."/>
            <person name="Tritt A."/>
            <person name="Yoshinaga Y."/>
            <person name="Zwiers L.-H."/>
            <person name="Turgeon B."/>
            <person name="Goodwin S."/>
            <person name="Spatafora J."/>
            <person name="Crous P."/>
            <person name="Grigoriev I."/>
        </authorList>
    </citation>
    <scope>NUCLEOTIDE SEQUENCE</scope>
    <source>
        <strain evidence="2">CBS 262.69</strain>
    </source>
</reference>
<keyword evidence="3" id="KW-1185">Reference proteome</keyword>
<evidence type="ECO:0000313" key="3">
    <source>
        <dbReference type="Proteomes" id="UP000799640"/>
    </source>
</evidence>
<evidence type="ECO:0000256" key="1">
    <source>
        <dbReference type="SAM" id="SignalP"/>
    </source>
</evidence>